<organism evidence="1 2">
    <name type="scientific">Aspergillus transmontanensis</name>
    <dbReference type="NCBI Taxonomy" id="1034304"/>
    <lineage>
        <taxon>Eukaryota</taxon>
        <taxon>Fungi</taxon>
        <taxon>Dikarya</taxon>
        <taxon>Ascomycota</taxon>
        <taxon>Pezizomycotina</taxon>
        <taxon>Eurotiomycetes</taxon>
        <taxon>Eurotiomycetidae</taxon>
        <taxon>Eurotiales</taxon>
        <taxon>Aspergillaceae</taxon>
        <taxon>Aspergillus</taxon>
        <taxon>Aspergillus subgen. Circumdati</taxon>
    </lineage>
</organism>
<evidence type="ECO:0000313" key="1">
    <source>
        <dbReference type="EMBL" id="KAE8314828.1"/>
    </source>
</evidence>
<dbReference type="AlphaFoldDB" id="A0A5N6W2S3"/>
<sequence>MIHEYRASAGWPTTVRKCESLLMAWYQRFWDSNTNGRIPDPFCHMILWHSIFMNLYAQFDDLECACGREREINPQKFGASATAWARSVDAKRCLLHAVLLQQHFQSVEAFDFPELRLLGIDQAKLFHDATRGIQWGRPVSGPFFMAISLLGKISHWKVSERFASTLLALQDLL</sequence>
<name>A0A5N6W2S3_9EURO</name>
<reference evidence="2" key="1">
    <citation type="submission" date="2019-04" db="EMBL/GenBank/DDBJ databases">
        <title>Friends and foes A comparative genomics studyof 23 Aspergillus species from section Flavi.</title>
        <authorList>
            <consortium name="DOE Joint Genome Institute"/>
            <person name="Kjaerbolling I."/>
            <person name="Vesth T."/>
            <person name="Frisvad J.C."/>
            <person name="Nybo J.L."/>
            <person name="Theobald S."/>
            <person name="Kildgaard S."/>
            <person name="Isbrandt T."/>
            <person name="Kuo A."/>
            <person name="Sato A."/>
            <person name="Lyhne E.K."/>
            <person name="Kogle M.E."/>
            <person name="Wiebenga A."/>
            <person name="Kun R.S."/>
            <person name="Lubbers R.J."/>
            <person name="Makela M.R."/>
            <person name="Barry K."/>
            <person name="Chovatia M."/>
            <person name="Clum A."/>
            <person name="Daum C."/>
            <person name="Haridas S."/>
            <person name="He G."/>
            <person name="LaButti K."/>
            <person name="Lipzen A."/>
            <person name="Mondo S."/>
            <person name="Riley R."/>
            <person name="Salamov A."/>
            <person name="Simmons B.A."/>
            <person name="Magnuson J.K."/>
            <person name="Henrissat B."/>
            <person name="Mortensen U.H."/>
            <person name="Larsen T.O."/>
            <person name="Devries R.P."/>
            <person name="Grigoriev I.V."/>
            <person name="Machida M."/>
            <person name="Baker S.E."/>
            <person name="Andersen M.R."/>
        </authorList>
    </citation>
    <scope>NUCLEOTIDE SEQUENCE [LARGE SCALE GENOMIC DNA]</scope>
    <source>
        <strain evidence="2">CBS 130015</strain>
    </source>
</reference>
<evidence type="ECO:0000313" key="2">
    <source>
        <dbReference type="Proteomes" id="UP000325433"/>
    </source>
</evidence>
<dbReference type="EMBL" id="ML738316">
    <property type="protein sequence ID" value="KAE8314828.1"/>
    <property type="molecule type" value="Genomic_DNA"/>
</dbReference>
<dbReference type="Proteomes" id="UP000325433">
    <property type="component" value="Unassembled WGS sequence"/>
</dbReference>
<protein>
    <submittedName>
        <fullName evidence="1">Uncharacterized protein</fullName>
    </submittedName>
</protein>
<proteinExistence type="predicted"/>
<accession>A0A5N6W2S3</accession>
<keyword evidence="2" id="KW-1185">Reference proteome</keyword>
<gene>
    <name evidence="1" type="ORF">BDV41DRAFT_575479</name>
</gene>